<feature type="compositionally biased region" description="Polar residues" evidence="1">
    <location>
        <begin position="40"/>
        <end position="51"/>
    </location>
</feature>
<evidence type="ECO:0000313" key="3">
    <source>
        <dbReference type="Proteomes" id="UP001178507"/>
    </source>
</evidence>
<protein>
    <submittedName>
        <fullName evidence="2">Uncharacterized protein</fullName>
    </submittedName>
</protein>
<dbReference type="Gene3D" id="1.20.58.2220">
    <property type="entry name" value="Formin, FH2 domain"/>
    <property type="match status" value="1"/>
</dbReference>
<reference evidence="2" key="1">
    <citation type="submission" date="2023-08" db="EMBL/GenBank/DDBJ databases">
        <authorList>
            <person name="Chen Y."/>
            <person name="Shah S."/>
            <person name="Dougan E. K."/>
            <person name="Thang M."/>
            <person name="Chan C."/>
        </authorList>
    </citation>
    <scope>NUCLEOTIDE SEQUENCE</scope>
</reference>
<proteinExistence type="predicted"/>
<dbReference type="InterPro" id="IPR042201">
    <property type="entry name" value="FH2_Formin_sf"/>
</dbReference>
<organism evidence="2 3">
    <name type="scientific">Effrenium voratum</name>
    <dbReference type="NCBI Taxonomy" id="2562239"/>
    <lineage>
        <taxon>Eukaryota</taxon>
        <taxon>Sar</taxon>
        <taxon>Alveolata</taxon>
        <taxon>Dinophyceae</taxon>
        <taxon>Suessiales</taxon>
        <taxon>Symbiodiniaceae</taxon>
        <taxon>Effrenium</taxon>
    </lineage>
</organism>
<comment type="caution">
    <text evidence="2">The sequence shown here is derived from an EMBL/GenBank/DDBJ whole genome shotgun (WGS) entry which is preliminary data.</text>
</comment>
<feature type="region of interest" description="Disordered" evidence="1">
    <location>
        <begin position="115"/>
        <end position="183"/>
    </location>
</feature>
<gene>
    <name evidence="2" type="ORF">EVOR1521_LOCUS24679</name>
</gene>
<evidence type="ECO:0000256" key="1">
    <source>
        <dbReference type="SAM" id="MobiDB-lite"/>
    </source>
</evidence>
<sequence>MAPKAFGAKDSPSAMELREELARPAQPRPPELPSSDEETTATSSPRDSRIETLSQMELTLARQVSRFEEAVRAADSDYKELLKFFGQENSRPGGSSLLESLNDFCGQVRSAWEDLERAEKRRPKSVTTPRKPQPTPRRRDPKDAEAATAAAVREAMAQEPQESRDDQQKQWQRLWSMRNDVGA</sequence>
<name>A0AA36NGS3_9DINO</name>
<accession>A0AA36NGS3</accession>
<dbReference type="AlphaFoldDB" id="A0AA36NGS3"/>
<dbReference type="EMBL" id="CAUJNA010003420">
    <property type="protein sequence ID" value="CAJ1401558.1"/>
    <property type="molecule type" value="Genomic_DNA"/>
</dbReference>
<dbReference type="Proteomes" id="UP001178507">
    <property type="component" value="Unassembled WGS sequence"/>
</dbReference>
<keyword evidence="3" id="KW-1185">Reference proteome</keyword>
<evidence type="ECO:0000313" key="2">
    <source>
        <dbReference type="EMBL" id="CAJ1401558.1"/>
    </source>
</evidence>
<feature type="compositionally biased region" description="Low complexity" evidence="1">
    <location>
        <begin position="146"/>
        <end position="159"/>
    </location>
</feature>
<feature type="region of interest" description="Disordered" evidence="1">
    <location>
        <begin position="1"/>
        <end position="51"/>
    </location>
</feature>